<evidence type="ECO:0000256" key="1">
    <source>
        <dbReference type="ARBA" id="ARBA00022857"/>
    </source>
</evidence>
<dbReference type="InParanoid" id="A0A316V6W0"/>
<protein>
    <submittedName>
        <fullName evidence="4">NAD(P)-binding protein</fullName>
    </submittedName>
</protein>
<dbReference type="SUPFAM" id="SSF51735">
    <property type="entry name" value="NAD(P)-binding Rossmann-fold domains"/>
    <property type="match status" value="1"/>
</dbReference>
<organism evidence="4 5">
    <name type="scientific">Meira miltonrushii</name>
    <dbReference type="NCBI Taxonomy" id="1280837"/>
    <lineage>
        <taxon>Eukaryota</taxon>
        <taxon>Fungi</taxon>
        <taxon>Dikarya</taxon>
        <taxon>Basidiomycota</taxon>
        <taxon>Ustilaginomycotina</taxon>
        <taxon>Exobasidiomycetes</taxon>
        <taxon>Exobasidiales</taxon>
        <taxon>Brachybasidiaceae</taxon>
        <taxon>Meira</taxon>
    </lineage>
</organism>
<keyword evidence="1" id="KW-0521">NADP</keyword>
<dbReference type="GO" id="GO:0030497">
    <property type="term" value="P:fatty acid elongation"/>
    <property type="evidence" value="ECO:0007669"/>
    <property type="project" value="TreeGrafter"/>
</dbReference>
<dbReference type="STRING" id="1280837.A0A316V6W0"/>
<proteinExistence type="predicted"/>
<dbReference type="PANTHER" id="PTHR43086">
    <property type="entry name" value="VERY-LONG-CHAIN 3-OXOOACYL-COA REDUCTASE"/>
    <property type="match status" value="1"/>
</dbReference>
<dbReference type="GeneID" id="37017703"/>
<sequence length="208" mass="22977">TGATGGMGEEWAYQLAHHGFNVIIQGRNRKKLEVVRETIVSRQIYKDTPKRRKSSTTKREETDEVKRTPSSSRKGNAILSKKDVRLTVVINNLGVQSEGYPRLEDLTKEEMAGIVIANSLFPAEVTRKCMTSLKQNQPSLLVTVTSIGAWTPTPYLSPYMGTKGFDVAFSHSLRSEMICEGEQVDVVCMVPGQVQSGMCAEPVSLMVP</sequence>
<reference evidence="4 5" key="1">
    <citation type="journal article" date="2018" name="Mol. Biol. Evol.">
        <title>Broad Genomic Sampling Reveals a Smut Pathogenic Ancestry of the Fungal Clade Ustilaginomycotina.</title>
        <authorList>
            <person name="Kijpornyongpan T."/>
            <person name="Mondo S.J."/>
            <person name="Barry K."/>
            <person name="Sandor L."/>
            <person name="Lee J."/>
            <person name="Lipzen A."/>
            <person name="Pangilinan J."/>
            <person name="LaButti K."/>
            <person name="Hainaut M."/>
            <person name="Henrissat B."/>
            <person name="Grigoriev I.V."/>
            <person name="Spatafora J.W."/>
            <person name="Aime M.C."/>
        </authorList>
    </citation>
    <scope>NUCLEOTIDE SEQUENCE [LARGE SCALE GENOMIC DNA]</scope>
    <source>
        <strain evidence="4 5">MCA 3882</strain>
    </source>
</reference>
<name>A0A316V6W0_9BASI</name>
<dbReference type="AlphaFoldDB" id="A0A316V6W0"/>
<dbReference type="InterPro" id="IPR036291">
    <property type="entry name" value="NAD(P)-bd_dom_sf"/>
</dbReference>
<dbReference type="Gene3D" id="3.40.50.720">
    <property type="entry name" value="NAD(P)-binding Rossmann-like Domain"/>
    <property type="match status" value="1"/>
</dbReference>
<feature type="non-terminal residue" evidence="4">
    <location>
        <position position="1"/>
    </location>
</feature>
<evidence type="ECO:0000313" key="4">
    <source>
        <dbReference type="EMBL" id="PWN31195.1"/>
    </source>
</evidence>
<keyword evidence="2" id="KW-0560">Oxidoreductase</keyword>
<feature type="compositionally biased region" description="Basic and acidic residues" evidence="3">
    <location>
        <begin position="57"/>
        <end position="67"/>
    </location>
</feature>
<accession>A0A316V6W0</accession>
<feature type="non-terminal residue" evidence="4">
    <location>
        <position position="208"/>
    </location>
</feature>
<dbReference type="InterPro" id="IPR002347">
    <property type="entry name" value="SDR_fam"/>
</dbReference>
<keyword evidence="5" id="KW-1185">Reference proteome</keyword>
<dbReference type="OrthoDB" id="47007at2759"/>
<dbReference type="RefSeq" id="XP_025351497.1">
    <property type="nucleotide sequence ID" value="XM_025495922.1"/>
</dbReference>
<dbReference type="Pfam" id="PF00106">
    <property type="entry name" value="adh_short"/>
    <property type="match status" value="1"/>
</dbReference>
<evidence type="ECO:0000256" key="2">
    <source>
        <dbReference type="ARBA" id="ARBA00023002"/>
    </source>
</evidence>
<dbReference type="EMBL" id="KZ819620">
    <property type="protein sequence ID" value="PWN31195.1"/>
    <property type="molecule type" value="Genomic_DNA"/>
</dbReference>
<dbReference type="PANTHER" id="PTHR43086:SF2">
    <property type="entry name" value="HYDROXYSTEROID DEHYDROGENASE-LIKE PROTEIN 1"/>
    <property type="match status" value="1"/>
</dbReference>
<gene>
    <name evidence="4" type="ORF">FA14DRAFT_110746</name>
</gene>
<evidence type="ECO:0000313" key="5">
    <source>
        <dbReference type="Proteomes" id="UP000245771"/>
    </source>
</evidence>
<dbReference type="Proteomes" id="UP000245771">
    <property type="component" value="Unassembled WGS sequence"/>
</dbReference>
<feature type="region of interest" description="Disordered" evidence="3">
    <location>
        <begin position="46"/>
        <end position="77"/>
    </location>
</feature>
<dbReference type="GO" id="GO:0016491">
    <property type="term" value="F:oxidoreductase activity"/>
    <property type="evidence" value="ECO:0007669"/>
    <property type="project" value="UniProtKB-KW"/>
</dbReference>
<dbReference type="GO" id="GO:0005783">
    <property type="term" value="C:endoplasmic reticulum"/>
    <property type="evidence" value="ECO:0007669"/>
    <property type="project" value="TreeGrafter"/>
</dbReference>
<evidence type="ECO:0000256" key="3">
    <source>
        <dbReference type="SAM" id="MobiDB-lite"/>
    </source>
</evidence>